<dbReference type="InterPro" id="IPR026259">
    <property type="entry name" value="MauG/Cytc_peroxidase"/>
</dbReference>
<feature type="binding site" description="axial binding residue" evidence="9">
    <location>
        <position position="228"/>
    </location>
    <ligand>
        <name>heme c</name>
        <dbReference type="ChEBI" id="CHEBI:61717"/>
        <label>2</label>
    </ligand>
    <ligandPart>
        <name>Fe</name>
        <dbReference type="ChEBI" id="CHEBI:18248"/>
    </ligandPart>
</feature>
<dbReference type="GO" id="GO:0042597">
    <property type="term" value="C:periplasmic space"/>
    <property type="evidence" value="ECO:0007669"/>
    <property type="project" value="UniProtKB-SubCell"/>
</dbReference>
<dbReference type="PANTHER" id="PTHR30600">
    <property type="entry name" value="CYTOCHROME C PEROXIDASE-RELATED"/>
    <property type="match status" value="1"/>
</dbReference>
<keyword evidence="5" id="KW-0574">Periplasm</keyword>
<comment type="PTM">
    <text evidence="8">Binds 2 heme groups per subunit.</text>
</comment>
<accession>A0A150X4Q2</accession>
<keyword evidence="2 8" id="KW-0349">Heme</keyword>
<dbReference type="EMBL" id="LRPC01000028">
    <property type="protein sequence ID" value="KYG73592.1"/>
    <property type="molecule type" value="Genomic_DNA"/>
</dbReference>
<evidence type="ECO:0000256" key="7">
    <source>
        <dbReference type="ARBA" id="ARBA00023004"/>
    </source>
</evidence>
<feature type="binding site" description="covalent" evidence="8">
    <location>
        <position position="224"/>
    </location>
    <ligand>
        <name>heme c</name>
        <dbReference type="ChEBI" id="CHEBI:61717"/>
        <label>2</label>
    </ligand>
</feature>
<evidence type="ECO:0000259" key="11">
    <source>
        <dbReference type="PROSITE" id="PS51007"/>
    </source>
</evidence>
<evidence type="ECO:0000313" key="12">
    <source>
        <dbReference type="EMBL" id="KYG73592.1"/>
    </source>
</evidence>
<evidence type="ECO:0000256" key="1">
    <source>
        <dbReference type="ARBA" id="ARBA00004418"/>
    </source>
</evidence>
<dbReference type="RefSeq" id="WP_068222079.1">
    <property type="nucleotide sequence ID" value="NZ_CP139724.1"/>
</dbReference>
<dbReference type="Gene3D" id="1.10.760.10">
    <property type="entry name" value="Cytochrome c-like domain"/>
    <property type="match status" value="2"/>
</dbReference>
<protein>
    <submittedName>
        <fullName evidence="12">Cytochrome-c peroxidase</fullName>
    </submittedName>
</protein>
<feature type="binding site" description="axial binding residue" evidence="9">
    <location>
        <position position="84"/>
    </location>
    <ligand>
        <name>heme c</name>
        <dbReference type="ChEBI" id="CHEBI:61717"/>
        <label>1</label>
    </ligand>
    <ligandPart>
        <name>Fe</name>
        <dbReference type="ChEBI" id="CHEBI:18248"/>
    </ligandPart>
</feature>
<dbReference type="InterPro" id="IPR004852">
    <property type="entry name" value="Di-haem_cyt_c_peroxidsae"/>
</dbReference>
<keyword evidence="3 9" id="KW-0479">Metal-binding</keyword>
<evidence type="ECO:0000256" key="8">
    <source>
        <dbReference type="PIRSR" id="PIRSR000294-1"/>
    </source>
</evidence>
<organism evidence="12 13">
    <name type="scientific">Roseivirga spongicola</name>
    <dbReference type="NCBI Taxonomy" id="333140"/>
    <lineage>
        <taxon>Bacteria</taxon>
        <taxon>Pseudomonadati</taxon>
        <taxon>Bacteroidota</taxon>
        <taxon>Cytophagia</taxon>
        <taxon>Cytophagales</taxon>
        <taxon>Roseivirgaceae</taxon>
        <taxon>Roseivirga</taxon>
    </lineage>
</organism>
<comment type="caution">
    <text evidence="12">The sequence shown here is derived from an EMBL/GenBank/DDBJ whole genome shotgun (WGS) entry which is preliminary data.</text>
</comment>
<feature type="domain" description="Cytochrome c" evidence="11">
    <location>
        <begin position="211"/>
        <end position="336"/>
    </location>
</feature>
<evidence type="ECO:0000256" key="5">
    <source>
        <dbReference type="ARBA" id="ARBA00022764"/>
    </source>
</evidence>
<feature type="domain" description="Cytochrome c" evidence="11">
    <location>
        <begin position="58"/>
        <end position="161"/>
    </location>
</feature>
<feature type="signal peptide" evidence="10">
    <location>
        <begin position="1"/>
        <end position="27"/>
    </location>
</feature>
<dbReference type="GO" id="GO:0004130">
    <property type="term" value="F:cytochrome-c peroxidase activity"/>
    <property type="evidence" value="ECO:0007669"/>
    <property type="project" value="TreeGrafter"/>
</dbReference>
<evidence type="ECO:0000256" key="6">
    <source>
        <dbReference type="ARBA" id="ARBA00023002"/>
    </source>
</evidence>
<comment type="subcellular location">
    <subcellularLocation>
        <location evidence="1">Periplasm</location>
    </subcellularLocation>
</comment>
<evidence type="ECO:0000256" key="10">
    <source>
        <dbReference type="SAM" id="SignalP"/>
    </source>
</evidence>
<feature type="binding site" description="covalent" evidence="8">
    <location>
        <position position="80"/>
    </location>
    <ligand>
        <name>heme c</name>
        <dbReference type="ChEBI" id="CHEBI:61717"/>
        <label>1</label>
    </ligand>
</feature>
<keyword evidence="4 10" id="KW-0732">Signal</keyword>
<evidence type="ECO:0000313" key="13">
    <source>
        <dbReference type="Proteomes" id="UP000075606"/>
    </source>
</evidence>
<dbReference type="InterPro" id="IPR009056">
    <property type="entry name" value="Cyt_c-like_dom"/>
</dbReference>
<dbReference type="Proteomes" id="UP000075606">
    <property type="component" value="Unassembled WGS sequence"/>
</dbReference>
<dbReference type="GO" id="GO:0020037">
    <property type="term" value="F:heme binding"/>
    <property type="evidence" value="ECO:0007669"/>
    <property type="project" value="InterPro"/>
</dbReference>
<dbReference type="InterPro" id="IPR051395">
    <property type="entry name" value="Cytochrome_c_Peroxidase/MauG"/>
</dbReference>
<proteinExistence type="predicted"/>
<sequence length="350" mass="39045">MVINRVMKKCLAIGWVLFSLWSCGGGADEKPGEVLAFVKPEHFPEPTYTFQNNPITAEGFELGKKLFFDPILSRDKSVSCNNCHQQSRAFADTPLHPTSVGVDNRFGIRNAPSIANMAFMKEFFWDGAVTHLDFVPINAIESDVEMDESLENVVKKLNASEAYRTKFKTAFGTEEATAPYLLHALSQFTAMMISADSKYDKYLQGQEELTANESRGLALFEQKCSSCHAGVLFTDQSYRNNGISSDFGDKGRGLITEDEADEGKFKVPSLRNAGITAPYMHNAKFSTLEEVLEHYGNGMVDSPTLDPSFKNGEVVVGIPMTKEEQGDIIEFIHTLTDYTFISDERFRNNE</sequence>
<evidence type="ECO:0000256" key="4">
    <source>
        <dbReference type="ARBA" id="ARBA00022729"/>
    </source>
</evidence>
<dbReference type="PANTHER" id="PTHR30600:SF10">
    <property type="entry name" value="BLL6722 PROTEIN"/>
    <property type="match status" value="1"/>
</dbReference>
<dbReference type="InterPro" id="IPR036909">
    <property type="entry name" value="Cyt_c-like_dom_sf"/>
</dbReference>
<evidence type="ECO:0000256" key="2">
    <source>
        <dbReference type="ARBA" id="ARBA00022617"/>
    </source>
</evidence>
<keyword evidence="6" id="KW-0560">Oxidoreductase</keyword>
<dbReference type="PROSITE" id="PS51007">
    <property type="entry name" value="CYTC"/>
    <property type="match status" value="2"/>
</dbReference>
<keyword evidence="13" id="KW-1185">Reference proteome</keyword>
<dbReference type="Pfam" id="PF03150">
    <property type="entry name" value="CCP_MauG"/>
    <property type="match status" value="1"/>
</dbReference>
<feature type="binding site" description="covalent" evidence="8">
    <location>
        <position position="83"/>
    </location>
    <ligand>
        <name>heme c</name>
        <dbReference type="ChEBI" id="CHEBI:61717"/>
        <label>1</label>
    </ligand>
</feature>
<dbReference type="AlphaFoldDB" id="A0A150X4Q2"/>
<dbReference type="GO" id="GO:0009055">
    <property type="term" value="F:electron transfer activity"/>
    <property type="evidence" value="ECO:0007669"/>
    <property type="project" value="InterPro"/>
</dbReference>
<evidence type="ECO:0000256" key="9">
    <source>
        <dbReference type="PIRSR" id="PIRSR000294-2"/>
    </source>
</evidence>
<feature type="chain" id="PRO_5007574197" evidence="10">
    <location>
        <begin position="28"/>
        <end position="350"/>
    </location>
</feature>
<dbReference type="GO" id="GO:0046872">
    <property type="term" value="F:metal ion binding"/>
    <property type="evidence" value="ECO:0007669"/>
    <property type="project" value="UniProtKB-KW"/>
</dbReference>
<dbReference type="STRING" id="333140.AWW68_12945"/>
<keyword evidence="12" id="KW-0575">Peroxidase</keyword>
<dbReference type="PIRSF" id="PIRSF000294">
    <property type="entry name" value="Cytochrome-c_peroxidase"/>
    <property type="match status" value="1"/>
</dbReference>
<gene>
    <name evidence="12" type="ORF">AWW68_12945</name>
</gene>
<reference evidence="12 13" key="1">
    <citation type="submission" date="2016-01" db="EMBL/GenBank/DDBJ databases">
        <title>Genome sequencing of Roseivirga spongicola UST030701-084.</title>
        <authorList>
            <person name="Selvaratnam C."/>
            <person name="Thevarajoo S."/>
            <person name="Goh K.M."/>
            <person name="Ee R."/>
            <person name="Chan K.-G."/>
            <person name="Chong C.S."/>
        </authorList>
    </citation>
    <scope>NUCLEOTIDE SEQUENCE [LARGE SCALE GENOMIC DNA]</scope>
    <source>
        <strain evidence="12 13">UST030701-084</strain>
    </source>
</reference>
<comment type="cofactor">
    <cofactor evidence="8">
        <name>heme</name>
        <dbReference type="ChEBI" id="CHEBI:30413"/>
    </cofactor>
    <text evidence="8">Binds 2 heme groups.</text>
</comment>
<feature type="binding site" description="covalent" evidence="8">
    <location>
        <position position="227"/>
    </location>
    <ligand>
        <name>heme c</name>
        <dbReference type="ChEBI" id="CHEBI:61717"/>
        <label>2</label>
    </ligand>
</feature>
<keyword evidence="7 9" id="KW-0408">Iron</keyword>
<name>A0A150X4Q2_9BACT</name>
<dbReference type="SUPFAM" id="SSF46626">
    <property type="entry name" value="Cytochrome c"/>
    <property type="match status" value="2"/>
</dbReference>
<evidence type="ECO:0000256" key="3">
    <source>
        <dbReference type="ARBA" id="ARBA00022723"/>
    </source>
</evidence>